<dbReference type="KEGG" id="dqu:106748986"/>
<organism evidence="2 3">
    <name type="scientific">Dinoponera quadriceps</name>
    <name type="common">South American ant</name>
    <dbReference type="NCBI Taxonomy" id="609295"/>
    <lineage>
        <taxon>Eukaryota</taxon>
        <taxon>Metazoa</taxon>
        <taxon>Ecdysozoa</taxon>
        <taxon>Arthropoda</taxon>
        <taxon>Hexapoda</taxon>
        <taxon>Insecta</taxon>
        <taxon>Pterygota</taxon>
        <taxon>Neoptera</taxon>
        <taxon>Endopterygota</taxon>
        <taxon>Hymenoptera</taxon>
        <taxon>Apocrita</taxon>
        <taxon>Aculeata</taxon>
        <taxon>Formicoidea</taxon>
        <taxon>Formicidae</taxon>
        <taxon>Ponerinae</taxon>
        <taxon>Ponerini</taxon>
        <taxon>Dinoponera</taxon>
    </lineage>
</organism>
<dbReference type="RefSeq" id="XP_014483443.1">
    <property type="nucleotide sequence ID" value="XM_014627957.1"/>
</dbReference>
<feature type="chain" id="PRO_5028399693" evidence="1">
    <location>
        <begin position="24"/>
        <end position="103"/>
    </location>
</feature>
<dbReference type="AlphaFoldDB" id="A0A6P3XZQ8"/>
<dbReference type="Proteomes" id="UP000515204">
    <property type="component" value="Unplaced"/>
</dbReference>
<sequence length="103" mass="11194">MVHHGIIHSLIWWLLPFLACCLAEKLSSNQQAPLFARGSGGLILNPPFEGSPRTIASPAIPANVDDVEMEEIATFKIVDGEVVRVVEGHYSYKSPEGIPVSVK</sequence>
<evidence type="ECO:0000256" key="1">
    <source>
        <dbReference type="SAM" id="SignalP"/>
    </source>
</evidence>
<keyword evidence="1" id="KW-0732">Signal</keyword>
<proteinExistence type="predicted"/>
<gene>
    <name evidence="3" type="primary">LOC106748986</name>
</gene>
<dbReference type="GeneID" id="106748986"/>
<evidence type="ECO:0000313" key="3">
    <source>
        <dbReference type="RefSeq" id="XP_014483443.1"/>
    </source>
</evidence>
<reference evidence="3" key="1">
    <citation type="submission" date="2025-08" db="UniProtKB">
        <authorList>
            <consortium name="RefSeq"/>
        </authorList>
    </citation>
    <scope>IDENTIFICATION</scope>
</reference>
<accession>A0A6P3XZQ8</accession>
<name>A0A6P3XZQ8_DINQU</name>
<dbReference type="OrthoDB" id="6629557at2759"/>
<protein>
    <submittedName>
        <fullName evidence="3">Uncharacterized protein LOC106748986</fullName>
    </submittedName>
</protein>
<keyword evidence="2" id="KW-1185">Reference proteome</keyword>
<evidence type="ECO:0000313" key="2">
    <source>
        <dbReference type="Proteomes" id="UP000515204"/>
    </source>
</evidence>
<feature type="signal peptide" evidence="1">
    <location>
        <begin position="1"/>
        <end position="23"/>
    </location>
</feature>